<dbReference type="PROSITE" id="PS50865">
    <property type="entry name" value="ZF_MYND_2"/>
    <property type="match status" value="1"/>
</dbReference>
<evidence type="ECO:0000256" key="3">
    <source>
        <dbReference type="ARBA" id="ARBA00022833"/>
    </source>
</evidence>
<evidence type="ECO:0000313" key="7">
    <source>
        <dbReference type="Proteomes" id="UP001176059"/>
    </source>
</evidence>
<keyword evidence="3" id="KW-0862">Zinc</keyword>
<name>A0AA38MQX8_9AGAR</name>
<dbReference type="AlphaFoldDB" id="A0AA38MQX8"/>
<dbReference type="Proteomes" id="UP001176059">
    <property type="component" value="Unassembled WGS sequence"/>
</dbReference>
<evidence type="ECO:0000256" key="1">
    <source>
        <dbReference type="ARBA" id="ARBA00022723"/>
    </source>
</evidence>
<dbReference type="Pfam" id="PF01753">
    <property type="entry name" value="zf-MYND"/>
    <property type="match status" value="1"/>
</dbReference>
<evidence type="ECO:0000256" key="4">
    <source>
        <dbReference type="PROSITE-ProRule" id="PRU00134"/>
    </source>
</evidence>
<evidence type="ECO:0000259" key="5">
    <source>
        <dbReference type="PROSITE" id="PS50865"/>
    </source>
</evidence>
<dbReference type="EMBL" id="JANVFO010000084">
    <property type="protein sequence ID" value="KAJ3715576.1"/>
    <property type="molecule type" value="Genomic_DNA"/>
</dbReference>
<accession>A0AA38MQX8</accession>
<keyword evidence="2 4" id="KW-0863">Zinc-finger</keyword>
<keyword evidence="1" id="KW-0479">Metal-binding</keyword>
<dbReference type="InterPro" id="IPR002893">
    <property type="entry name" value="Znf_MYND"/>
</dbReference>
<reference evidence="6" key="1">
    <citation type="submission" date="2022-08" db="EMBL/GenBank/DDBJ databases">
        <authorList>
            <consortium name="DOE Joint Genome Institute"/>
            <person name="Min B."/>
            <person name="Sierra-Patev S."/>
            <person name="Naranjo-Ortiz M."/>
            <person name="Looney B."/>
            <person name="Konkel Z."/>
            <person name="Slot J.C."/>
            <person name="Sakamoto Y."/>
            <person name="Steenwyk J.L."/>
            <person name="Rokas A."/>
            <person name="Carro J."/>
            <person name="Camarero S."/>
            <person name="Ferreira P."/>
            <person name="Molpeceres G."/>
            <person name="Ruiz-duenas F.J."/>
            <person name="Serrano A."/>
            <person name="Henrissat B."/>
            <person name="Drula E."/>
            <person name="Hughes K.W."/>
            <person name="Mata J.L."/>
            <person name="Ishikawa N.K."/>
            <person name="Vargas-Isla R."/>
            <person name="Ushijima S."/>
            <person name="Smith C.A."/>
            <person name="Ahrendt S."/>
            <person name="Andreopoulos W."/>
            <person name="He G."/>
            <person name="LaButti K."/>
            <person name="Lipzen A."/>
            <person name="Ng V."/>
            <person name="Riley R."/>
            <person name="Sandor L."/>
            <person name="Barry K."/>
            <person name="Martinez A.T."/>
            <person name="Xiao Y."/>
            <person name="Gibbons J.G."/>
            <person name="Terashima K."/>
            <person name="Hibbett D.S."/>
            <person name="Grigoriev I.V."/>
        </authorList>
    </citation>
    <scope>NUCLEOTIDE SEQUENCE</scope>
    <source>
        <strain evidence="6">ET3784</strain>
    </source>
</reference>
<gene>
    <name evidence="6" type="ORF">DFJ43DRAFT_844853</name>
</gene>
<dbReference type="Gene3D" id="6.10.140.2220">
    <property type="match status" value="1"/>
</dbReference>
<evidence type="ECO:0000313" key="6">
    <source>
        <dbReference type="EMBL" id="KAJ3715576.1"/>
    </source>
</evidence>
<comment type="caution">
    <text evidence="6">The sequence shown here is derived from an EMBL/GenBank/DDBJ whole genome shotgun (WGS) entry which is preliminary data.</text>
</comment>
<proteinExistence type="predicted"/>
<evidence type="ECO:0000256" key="2">
    <source>
        <dbReference type="ARBA" id="ARBA00022771"/>
    </source>
</evidence>
<dbReference type="GO" id="GO:0008270">
    <property type="term" value="F:zinc ion binding"/>
    <property type="evidence" value="ECO:0007669"/>
    <property type="project" value="UniProtKB-KW"/>
</dbReference>
<keyword evidence="7" id="KW-1185">Reference proteome</keyword>
<feature type="domain" description="MYND-type" evidence="5">
    <location>
        <begin position="8"/>
        <end position="46"/>
    </location>
</feature>
<organism evidence="6 7">
    <name type="scientific">Lentinula guzmanii</name>
    <dbReference type="NCBI Taxonomy" id="2804957"/>
    <lineage>
        <taxon>Eukaryota</taxon>
        <taxon>Fungi</taxon>
        <taxon>Dikarya</taxon>
        <taxon>Basidiomycota</taxon>
        <taxon>Agaricomycotina</taxon>
        <taxon>Agaricomycetes</taxon>
        <taxon>Agaricomycetidae</taxon>
        <taxon>Agaricales</taxon>
        <taxon>Marasmiineae</taxon>
        <taxon>Omphalotaceae</taxon>
        <taxon>Lentinula</taxon>
    </lineage>
</organism>
<reference evidence="6" key="2">
    <citation type="journal article" date="2023" name="Proc. Natl. Acad. Sci. U.S.A.">
        <title>A global phylogenomic analysis of the shiitake genus Lentinula.</title>
        <authorList>
            <person name="Sierra-Patev S."/>
            <person name="Min B."/>
            <person name="Naranjo-Ortiz M."/>
            <person name="Looney B."/>
            <person name="Konkel Z."/>
            <person name="Slot J.C."/>
            <person name="Sakamoto Y."/>
            <person name="Steenwyk J.L."/>
            <person name="Rokas A."/>
            <person name="Carro J."/>
            <person name="Camarero S."/>
            <person name="Ferreira P."/>
            <person name="Molpeceres G."/>
            <person name="Ruiz-Duenas F.J."/>
            <person name="Serrano A."/>
            <person name="Henrissat B."/>
            <person name="Drula E."/>
            <person name="Hughes K.W."/>
            <person name="Mata J.L."/>
            <person name="Ishikawa N.K."/>
            <person name="Vargas-Isla R."/>
            <person name="Ushijima S."/>
            <person name="Smith C.A."/>
            <person name="Donoghue J."/>
            <person name="Ahrendt S."/>
            <person name="Andreopoulos W."/>
            <person name="He G."/>
            <person name="LaButti K."/>
            <person name="Lipzen A."/>
            <person name="Ng V."/>
            <person name="Riley R."/>
            <person name="Sandor L."/>
            <person name="Barry K."/>
            <person name="Martinez A.T."/>
            <person name="Xiao Y."/>
            <person name="Gibbons J.G."/>
            <person name="Terashima K."/>
            <person name="Grigoriev I.V."/>
            <person name="Hibbett D."/>
        </authorList>
    </citation>
    <scope>NUCLEOTIDE SEQUENCE</scope>
    <source>
        <strain evidence="6">ET3784</strain>
    </source>
</reference>
<sequence>MIVTDSYCSKCKLQSDKRMKCSNCETVIYCSKKCQKDHWAVHKPICRVDNPDEVWGIRILSNNAAAKAVYPSHYFRHELIGDTNHAIFTKGERCPVTKRIGIPLIIYSTGVCERRATGLNEIAVKLRVEATDGFAPDIWQHQPGECLVIREDRKRLTQELLETVYGFISHLMSYPILDEGWAPWNGLLNPSVWQMYAKKYYEEQEVAGRESFGRFSPLVD</sequence>
<dbReference type="PROSITE" id="PS01360">
    <property type="entry name" value="ZF_MYND_1"/>
    <property type="match status" value="1"/>
</dbReference>
<protein>
    <submittedName>
        <fullName evidence="6">Zf-MYND domain-containing protein</fullName>
    </submittedName>
</protein>
<dbReference type="SUPFAM" id="SSF144232">
    <property type="entry name" value="HIT/MYND zinc finger-like"/>
    <property type="match status" value="1"/>
</dbReference>